<feature type="region of interest" description="Disordered" evidence="1">
    <location>
        <begin position="28"/>
        <end position="53"/>
    </location>
</feature>
<dbReference type="EMBL" id="JBBWWQ010000001">
    <property type="protein sequence ID" value="KAK8957216.1"/>
    <property type="molecule type" value="Genomic_DNA"/>
</dbReference>
<feature type="transmembrane region" description="Helical" evidence="2">
    <location>
        <begin position="95"/>
        <end position="112"/>
    </location>
</feature>
<dbReference type="AlphaFoldDB" id="A0AAP0C0M5"/>
<evidence type="ECO:0000313" key="3">
    <source>
        <dbReference type="EMBL" id="KAK8957216.1"/>
    </source>
</evidence>
<protein>
    <submittedName>
        <fullName evidence="3">Uncharacterized protein</fullName>
    </submittedName>
</protein>
<keyword evidence="2" id="KW-1133">Transmembrane helix</keyword>
<dbReference type="InterPro" id="IPR040304">
    <property type="entry name" value="ATG8-IP-1/2"/>
</dbReference>
<keyword evidence="4" id="KW-1185">Reference proteome</keyword>
<sequence length="143" mass="16328">MSDEEKIDGASSRGADWEVVTLSASAYAASPGPDADPHDDLRNKEFHGEHESSSSMFMSEHFVFPPYEHENLPIEEAWWKRHAISLYKQAKQTNTVWSLCMAAALMGLVVLGQQWRREKLQFQQLKLQFSISNEVLQNFSEIV</sequence>
<keyword evidence="2" id="KW-0812">Transmembrane</keyword>
<reference evidence="3 4" key="1">
    <citation type="journal article" date="2022" name="Nat. Plants">
        <title>Genomes of leafy and leafless Platanthera orchids illuminate the evolution of mycoheterotrophy.</title>
        <authorList>
            <person name="Li M.H."/>
            <person name="Liu K.W."/>
            <person name="Li Z."/>
            <person name="Lu H.C."/>
            <person name="Ye Q.L."/>
            <person name="Zhang D."/>
            <person name="Wang J.Y."/>
            <person name="Li Y.F."/>
            <person name="Zhong Z.M."/>
            <person name="Liu X."/>
            <person name="Yu X."/>
            <person name="Liu D.K."/>
            <person name="Tu X.D."/>
            <person name="Liu B."/>
            <person name="Hao Y."/>
            <person name="Liao X.Y."/>
            <person name="Jiang Y.T."/>
            <person name="Sun W.H."/>
            <person name="Chen J."/>
            <person name="Chen Y.Q."/>
            <person name="Ai Y."/>
            <person name="Zhai J.W."/>
            <person name="Wu S.S."/>
            <person name="Zhou Z."/>
            <person name="Hsiao Y.Y."/>
            <person name="Wu W.L."/>
            <person name="Chen Y.Y."/>
            <person name="Lin Y.F."/>
            <person name="Hsu J.L."/>
            <person name="Li C.Y."/>
            <person name="Wang Z.W."/>
            <person name="Zhao X."/>
            <person name="Zhong W.Y."/>
            <person name="Ma X.K."/>
            <person name="Ma L."/>
            <person name="Huang J."/>
            <person name="Chen G.Z."/>
            <person name="Huang M.Z."/>
            <person name="Huang L."/>
            <person name="Peng D.H."/>
            <person name="Luo Y.B."/>
            <person name="Zou S.Q."/>
            <person name="Chen S.P."/>
            <person name="Lan S."/>
            <person name="Tsai W.C."/>
            <person name="Van de Peer Y."/>
            <person name="Liu Z.J."/>
        </authorList>
    </citation>
    <scope>NUCLEOTIDE SEQUENCE [LARGE SCALE GENOMIC DNA]</scope>
    <source>
        <strain evidence="3">Lor287</strain>
    </source>
</reference>
<accession>A0AAP0C0M5</accession>
<proteinExistence type="predicted"/>
<dbReference type="PANTHER" id="PTHR34797">
    <property type="entry name" value="ATG8-INTERACTING PROTEIN 2"/>
    <property type="match status" value="1"/>
</dbReference>
<name>A0AAP0C0M5_9ASPA</name>
<dbReference type="Proteomes" id="UP001418222">
    <property type="component" value="Unassembled WGS sequence"/>
</dbReference>
<feature type="compositionally biased region" description="Basic and acidic residues" evidence="1">
    <location>
        <begin position="35"/>
        <end position="52"/>
    </location>
</feature>
<evidence type="ECO:0000256" key="1">
    <source>
        <dbReference type="SAM" id="MobiDB-lite"/>
    </source>
</evidence>
<dbReference type="PANTHER" id="PTHR34797:SF1">
    <property type="entry name" value="ATG8-INTERACTING PROTEIN 2"/>
    <property type="match status" value="1"/>
</dbReference>
<organism evidence="3 4">
    <name type="scientific">Platanthera zijinensis</name>
    <dbReference type="NCBI Taxonomy" id="2320716"/>
    <lineage>
        <taxon>Eukaryota</taxon>
        <taxon>Viridiplantae</taxon>
        <taxon>Streptophyta</taxon>
        <taxon>Embryophyta</taxon>
        <taxon>Tracheophyta</taxon>
        <taxon>Spermatophyta</taxon>
        <taxon>Magnoliopsida</taxon>
        <taxon>Liliopsida</taxon>
        <taxon>Asparagales</taxon>
        <taxon>Orchidaceae</taxon>
        <taxon>Orchidoideae</taxon>
        <taxon>Orchideae</taxon>
        <taxon>Orchidinae</taxon>
        <taxon>Platanthera</taxon>
    </lineage>
</organism>
<comment type="caution">
    <text evidence="3">The sequence shown here is derived from an EMBL/GenBank/DDBJ whole genome shotgun (WGS) entry which is preliminary data.</text>
</comment>
<evidence type="ECO:0000256" key="2">
    <source>
        <dbReference type="SAM" id="Phobius"/>
    </source>
</evidence>
<evidence type="ECO:0000313" key="4">
    <source>
        <dbReference type="Proteomes" id="UP001418222"/>
    </source>
</evidence>
<gene>
    <name evidence="3" type="ORF">KSP39_PZI000649</name>
</gene>
<keyword evidence="2" id="KW-0472">Membrane</keyword>